<dbReference type="GeneID" id="40309629"/>
<feature type="compositionally biased region" description="Low complexity" evidence="1">
    <location>
        <begin position="4218"/>
        <end position="4239"/>
    </location>
</feature>
<feature type="region of interest" description="Disordered" evidence="1">
    <location>
        <begin position="1570"/>
        <end position="1628"/>
    </location>
</feature>
<dbReference type="KEGG" id="bbes:BESB_046990"/>
<feature type="region of interest" description="Disordered" evidence="1">
    <location>
        <begin position="3344"/>
        <end position="3368"/>
    </location>
</feature>
<dbReference type="PANTHER" id="PTHR34491:SF74">
    <property type="entry name" value="DUF4456 DOMAIN-CONTAINING PROTEIN"/>
    <property type="match status" value="1"/>
</dbReference>
<feature type="compositionally biased region" description="Low complexity" evidence="1">
    <location>
        <begin position="493"/>
        <end position="510"/>
    </location>
</feature>
<feature type="region of interest" description="Disordered" evidence="1">
    <location>
        <begin position="2601"/>
        <end position="2621"/>
    </location>
</feature>
<feature type="compositionally biased region" description="Acidic residues" evidence="1">
    <location>
        <begin position="4078"/>
        <end position="4088"/>
    </location>
</feature>
<feature type="compositionally biased region" description="Basic and acidic residues" evidence="1">
    <location>
        <begin position="598"/>
        <end position="611"/>
    </location>
</feature>
<dbReference type="Proteomes" id="UP000224006">
    <property type="component" value="Chromosome III"/>
</dbReference>
<feature type="compositionally biased region" description="Acidic residues" evidence="1">
    <location>
        <begin position="1099"/>
        <end position="1109"/>
    </location>
</feature>
<proteinExistence type="predicted"/>
<feature type="region of interest" description="Disordered" evidence="1">
    <location>
        <begin position="3958"/>
        <end position="3982"/>
    </location>
</feature>
<feature type="region of interest" description="Disordered" evidence="1">
    <location>
        <begin position="3654"/>
        <end position="3682"/>
    </location>
</feature>
<dbReference type="EMBL" id="NWUJ01000003">
    <property type="protein sequence ID" value="PFH36507.1"/>
    <property type="molecule type" value="Genomic_DNA"/>
</dbReference>
<feature type="region of interest" description="Disordered" evidence="1">
    <location>
        <begin position="4884"/>
        <end position="4906"/>
    </location>
</feature>
<feature type="compositionally biased region" description="Basic and acidic residues" evidence="1">
    <location>
        <begin position="3812"/>
        <end position="3824"/>
    </location>
</feature>
<feature type="region of interest" description="Disordered" evidence="1">
    <location>
        <begin position="3719"/>
        <end position="3776"/>
    </location>
</feature>
<sequence length="5029" mass="535948">MEEREGDSAGQDEGLLFARQLTTVSTAVESFKRRLESRSPDRDKSDTPLSPFLGDLLRKLGPLLEDGAFVYRHASAEKHRHASQETAESDGDAFHRHTGRAAKPETGTPSVLERLVTNYCAVSPFCAEVMNLLRMLIFEDTTHSAGFSQGQKHASNAGDGRAAPADSKLLKDLERLGQLLLLFVSRVLESEFLDTAHFRTCDTRRKVSAAVTTSALLASLGRFFSSSPSSCSSFLPPSPLLRLCCLQLLRSAVTVVPSPAAFRVASALGSSHSGSTTETEGGGDRSLLACLAYALEGPQPKLLQQKKLPGSPSQLWAPPLACNAAPEVTRQSSAQASGDGASTKKQSSSSPSPAQAVPDHTEEAPDWPVAWGRTFTSCSCLARGCGKRRNALLARLVSPDQASPQQATSAPLAKEARLSANEAAAAVERLVTEVDSGDVCAPPSEAGVGTCGAVPVRYALRQEALCLLLLLVLHEDKSVPLVLLQRPSMNRQSAGSSSSGFAGGTAAPASAPKSLSVLDLFARAFLTLRFDRRRDALVWLLGFRRAFRDLEARAHLSLLRHGGQRGAAGGGREGSGFAEIFSKGSKALSGCPDDDDHGMEGEAAGRGRREGGAAPRPGSSPAGAIARRLATGPVLHALAHLLHAFTSRETLEQLLRPLDRRAEDAGDRAAPSEASSGSHSQLYLALFPSAAASPLSSSPASSPSWVLQSLLLDLLFFVFPPATLAVKPPQSFSTESLSSPSPSSPHAGASAHASLLLSFLQSLRPLFLPPQQELLLAALSAYPLGLHVQFLESLSSLHLAARSSVQFALSHHLLVRLLLLPLGGHHSASLSSLASVSPSAESSSAVSFSSPPLPQGPASADFSASAAVCGGVSTAEAAETLQAAAKVQLREAELGEQRRQYMRSFVSLVSPPRLLLRQHLTATLLHSSPSVNFFGLLSLRAACRLYEVVGQALDRAPEAADGVWGGESVPSLLRAAVRDRLPDEKTVLNCLKKLEQHFLVFRAEEDVHAERTSKKKNQGMTLAWDLDGWDADALWPTDEALVKDQVTKELKGDRNKKNSKDGANASDPARDGREGKKTKNKDAEDQDEDDDLDLHLGGIEDDESTDEESHEERADDRNNSATSSSPNGDAEDGGAGHPSLAPSFILQLSLRRLRSQTLPLFRVSRSKAAARADAASSSESSDSSSAWVLPTRGHGQEETEEARAEDGKASPLSLLLSCLDVARLYQTLLLPPGGFSFDWSRLLVSPARPLPVVPPSAAGGVLVCPFVWALEPEAGAAVVALGLQSLGGGRDGLEGLRFGFQVGSTVSKQAMIFLTQLLFQWRKSTVELERVMRRPSAAERNTALMRSRSAFSENLLALLFRCLSVSPVFATARVNELAVWLAALSPRSSNRDSLGSTAQARSHCFRCAASYFLSIVKLAIEKPLLLLPQPPLPPAASASCPIAAARSDAGEGVSLFTRALLSHLSLAPECNGGRPLYVDVSGASLSLFQLDEAGLACLSHSSSCPVAQPCSAAAKRDTALCANSIGSWVTRGLLGLLSLRPCLLEPVRELLRRQGPWRVVGSALTAARDVDAPEDAREAGEEEASEEKTAKGKKQKKRDAAQHSAADGEERENKRGDGEDEDEEKAEALEAMRKTASRHPLYATINGWRKRLSAVLREASRLAEEATQEGAPGTHQRENQNQESSCLAPAHLLLSEAMRIESEDSTDEVPSSSLLVGASLSLVDLLRQLQPSRALSAFWDAEVEMSELSSPLVAPRCGRVSSAFPLPLSLCHDPYSPEARICLPAATADAVRLNLWALLRLCSSLLRCQTLASSSSASSPHQGEVGNSTHEQLVPLLRTMLHIQHLQRLLDSSMKHAGLVASPSLYASESSSATHARASQSVRLPRESPFPLLTSSAPSEICDAATFACILTGRAGGRALGEWSRRRLEELRKAIDKSSRSELKKAKKSKHGHEERTDGERRGDESEEGERRRSLELPVLSCTYITTVLLWAAEDRRLLHATGSKSQLPVRLQASQSPFFTLARELLPQLLTHVAIPLSRLAALDQRRRAFEDDAVSELHRKSRDTGASGGALRSLSALQRCAHETLQRICAAASAWGFENETLVAPAITFLHAALGEQPGDDAETASLVALARLQGHEGDVDALSAPSAQGQASNKEKRKKKRRAREEDADSCFEDRGEEASPKKRKEGGKEGIQHVSVAFAASPAGFPVSLEGTWPLDLAESYICGRLASKAPYFAPAHSAPEGPDEPRGLFSRVSVSEFSLSSTASRVLSAVEVRLLLGILRLASEPAAAPAAPVFCDTQQDQDQRVRMAELLVLLLDCLAKPVADRGACASSQGLPTELGRQREAALLEYERVVVRQCFVPASAQSVLFVSGAARKCASPCRAEHAAAAAKLWHAQGRIAHPSLASLFCRRFRASVRFRKAVQLELLGCSDELSSCAAAHASPAAPAGSCAPADNPPGQGLLPQWRFALELLLLREGQLPPDTVSEAGDVFAGVFAYALSLVGEAESHKEVKTKKKERKQRKTKQAAMRWGASILRLLFRVCGVPQSLSAGIETGVLGGDGAEKEATREGGEELQASPVGERALMTAALDFYEGRDRDAGMGTAQSAKDDERGDRSPLWRSSAVAGFSTVLRSALEIDADDSRSAGDSQTELALLQRAVIAIRDSLLAFAASDSLLPPQGGLAVEGDEGGDGALGEEETERRAAAGIWARKATPVWMAVGLYEAISMCATSARDDRSYSKAKNGSSCDAGEAVMDDADAKSTTVRWGGDAREKCKFLSGFLRDAFAGVCCQVFSESLAAWKASAAARAFLPPTSPSVACPSYGLLLPPSSFFSSSPALQLLECLEEVQRELTYGPRKASEGRGGDTGCAAEDDNASLLLDFISRIRLTRSLERLVCQLPSRRTDFSDSAEASASPLPLTLSPSLRQRAERGMLRLARSFARRVGGLRELDMLAVALASKSAGVKRRPPDLHPQSLLASVRERAALFAEVWCQTFVPVWRSGLVAAALLPPSKKAKKALEEGAQAQKAAEGGEAIGGDQEEALRQKRVWILAQEILQSDALRQLGKALRFLCYAAARDASAEGGAGAAGGEQRRSEIDAIGERSTKKAGEDAPSTQMGKVQPGSSGHGARREDALGAKTEEAHDNCSPDLRAALFPLLSLLARELLPIYYTAVPRRDAQGASEESRNCEGGNEWADTSYYQEEGGYEGHDYERDGYSRNKRSFFFADDEEEAAREGSRMSPGGGDDTNAYTPFLLEALLPPELHTLFASFYGGSTSAADCALRDIFTADRSEVQEAYIHSSFAFTSQRASADKADSEQASDASGASPLVPVTVALAWAARLPQPREEEGREKRKPGQQLGGEDEAEGEDAALLLLNFLRHQRAAGDADAAEASEEEGARKQRKEKRKKDRERDRANAAAEGGETGTRGRRDDETKRGFEGAQRRAWSMEDLKAFFDECDQESPAASLSSVVLSALSSSSSGAGRSALDWLSLNPARMQRTLDSFSFSCSLSDTKGVLFSSLPGRSADVTSSPTDEQEALSLVFALPCLGGKHAGVLAGHEAGGARAQASLALSAVISGGGRGLPATGDARATATFCQDVSARGTSSAAGESSAQPKRYDVAYLVPFLTGRLVAACASLLYRMRDEREAAGRKTELEDGLPGDAGGDQSQGTKPEDSDTLAAVQPSAGFTPRDSAASLSFAALAKRACGAARRWLQRQRGTAEAETPASAPAKDRRRRRKRRRDGEEDDGEEDETGYTEEAREPEADAEEKADVDSRLAAAFDVEEVESATSRVWAFLNAARQLQTRQRMRSEQKSRLRGEGGEGDEGGDSGEEGDGADVNDEENWMQIEELEGEDAAEAELAAWAKEREKVDDQGTWLRRFAAGGGLQVLLMTLSATDGYLRSVAFHGVAMFSHLLQLSADLTILLSFSEQHFLLSKIEALTAALAAAEGCSGDAATSNARASGSPGEAGSQRKPSTAVLAARRRKFSRQLEQHRSFFAFRELRQIQLLLSTLKNSVPPPTAIKARASAAHAAAEAPSNEVAEDEYDEEGDEVYEGRSRGRSRKRRRQRQRRGEEEGDEYDEDCMQTDKQVAVEGNRDDTPVCPEALHPVLTAFAASALPFLLQPEHPLFSLLNDFLLQRPSLSALLFASPSSSAFLYPNASSSCAASAASPIGQYYAPSLGSLFSTFLLSPVSASSLQQKQFVLTCLLRSLAASSSPSSARGPSVSSSCPLGSSPAKKRSSLGEESSSTASLLLPPSSLFLFSSSPVLSFSSFGSPFPSAVFAALRLSLQLPPQFSALLENAALSALSATTSCRGVQGGEMRSPQGAGFAPAALPIACWNACVLLQRPGVLSWLLHHLRLLLFHPSSSTSSFSSTSAPLAPQRSLWSAFLSSVLQPQALPLLSSPTAASLWPLVSDACSLGGEGTENRSAFHAQRKEALAVARDALELVEALVDASLLSPRPPGMEESSLVSEAIGAPLASYVSSSEGGQEIARERAEKLREDGPGGDEADIRLSEAFLGSAVRREVLKRLLRRFVASHGRVERACQGLKTRNKAQPTGVSQDDAGSASDSQAPSSAVLPSSRTSSLEGAASVLFAPEVVAWPVSLGFPSSPLARASRASYPVDGQGKLAALARQVALLRSKLLGIRHSHSASGASPEDSRTTTAVEASSPLRVQVSPEGVALLLSLFECLRFLVRLWYALCLSGCARAASSLSGASAGVASCSPGADGGRRRRSAEAFMRDLRAAGRGEEMPQVARRLFALCWRLCWSTISLFQPIARARAHGSGLTTSSASGPGAPKEATQTRAAEREIEADSDAEDDEAHGRKAPGAGCSPRQSSAFSGTLAPLQSAQLNQLRHAASGCFADVVALCELAALSCASRGEQGDRERPHNVSSCSPPLSRHAGDSVFGVEESVGRDDACRLVLDMLTGPESEAAPSRAAGETANEESSGSRCDLPSEFPARRRKRVEKKEQVMLQCLQIWCLLCGGASQGSDICRHSPTAGPAQDCATFPAMYIRWVLSGDWLS</sequence>
<feature type="compositionally biased region" description="Acidic residues" evidence="1">
    <location>
        <begin position="3748"/>
        <end position="3759"/>
    </location>
</feature>
<evidence type="ECO:0000256" key="1">
    <source>
        <dbReference type="SAM" id="MobiDB-lite"/>
    </source>
</evidence>
<feature type="compositionally biased region" description="Basic and acidic residues" evidence="1">
    <location>
        <begin position="1048"/>
        <end position="1060"/>
    </location>
</feature>
<dbReference type="RefSeq" id="XP_029220516.1">
    <property type="nucleotide sequence ID" value="XM_029363150.1"/>
</dbReference>
<dbReference type="VEuPathDB" id="ToxoDB:BESB_046990"/>
<organism evidence="2 3">
    <name type="scientific">Besnoitia besnoiti</name>
    <name type="common">Apicomplexan protozoan</name>
    <dbReference type="NCBI Taxonomy" id="94643"/>
    <lineage>
        <taxon>Eukaryota</taxon>
        <taxon>Sar</taxon>
        <taxon>Alveolata</taxon>
        <taxon>Apicomplexa</taxon>
        <taxon>Conoidasida</taxon>
        <taxon>Coccidia</taxon>
        <taxon>Eucoccidiorida</taxon>
        <taxon>Eimeriorina</taxon>
        <taxon>Sarcocystidae</taxon>
        <taxon>Besnoitia</taxon>
    </lineage>
</organism>
<feature type="compositionally biased region" description="Acidic residues" evidence="1">
    <location>
        <begin position="3825"/>
        <end position="3843"/>
    </location>
</feature>
<evidence type="ECO:0000313" key="2">
    <source>
        <dbReference type="EMBL" id="PFH36507.1"/>
    </source>
</evidence>
<feature type="compositionally biased region" description="Basic and acidic residues" evidence="1">
    <location>
        <begin position="3429"/>
        <end position="3444"/>
    </location>
</feature>
<feature type="region of interest" description="Disordered" evidence="1">
    <location>
        <begin position="3807"/>
        <end position="3843"/>
    </location>
</feature>
<feature type="compositionally biased region" description="Basic residues" evidence="1">
    <location>
        <begin position="4062"/>
        <end position="4073"/>
    </location>
</feature>
<feature type="compositionally biased region" description="Low complexity" evidence="1">
    <location>
        <begin position="612"/>
        <end position="624"/>
    </location>
</feature>
<feature type="region of interest" description="Disordered" evidence="1">
    <location>
        <begin position="327"/>
        <end position="365"/>
    </location>
</feature>
<dbReference type="OrthoDB" id="333057at2759"/>
<comment type="caution">
    <text evidence="2">The sequence shown here is derived from an EMBL/GenBank/DDBJ whole genome shotgun (WGS) entry which is preliminary data.</text>
</comment>
<feature type="compositionally biased region" description="Polar residues" evidence="1">
    <location>
        <begin position="3116"/>
        <end position="3127"/>
    </location>
</feature>
<feature type="compositionally biased region" description="Low complexity" evidence="1">
    <location>
        <begin position="4563"/>
        <end position="4582"/>
    </location>
</feature>
<feature type="region of interest" description="Disordered" evidence="1">
    <location>
        <begin position="4031"/>
        <end position="4088"/>
    </location>
</feature>
<feature type="region of interest" description="Disordered" evidence="1">
    <location>
        <begin position="1048"/>
        <end position="1138"/>
    </location>
</feature>
<gene>
    <name evidence="2" type="ORF">BESB_046990</name>
</gene>
<feature type="region of interest" description="Disordered" evidence="1">
    <location>
        <begin position="4789"/>
        <end position="4842"/>
    </location>
</feature>
<feature type="region of interest" description="Disordered" evidence="1">
    <location>
        <begin position="4935"/>
        <end position="4961"/>
    </location>
</feature>
<feature type="region of interest" description="Disordered" evidence="1">
    <location>
        <begin position="490"/>
        <end position="510"/>
    </location>
</feature>
<feature type="region of interest" description="Disordered" evidence="1">
    <location>
        <begin position="1939"/>
        <end position="1972"/>
    </location>
</feature>
<feature type="compositionally biased region" description="Basic and acidic residues" evidence="1">
    <location>
        <begin position="3761"/>
        <end position="3776"/>
    </location>
</feature>
<feature type="compositionally biased region" description="Basic and acidic residues" evidence="1">
    <location>
        <begin position="1952"/>
        <end position="1972"/>
    </location>
</feature>
<feature type="compositionally biased region" description="Acidic residues" evidence="1">
    <location>
        <begin position="4044"/>
        <end position="4056"/>
    </location>
</feature>
<feature type="region of interest" description="Disordered" evidence="1">
    <location>
        <begin position="2143"/>
        <end position="2193"/>
    </location>
</feature>
<feature type="compositionally biased region" description="Low complexity" evidence="1">
    <location>
        <begin position="3723"/>
        <end position="3733"/>
    </location>
</feature>
<feature type="compositionally biased region" description="Basic residues" evidence="1">
    <location>
        <begin position="3403"/>
        <end position="3412"/>
    </location>
</feature>
<feature type="compositionally biased region" description="Basic and acidic residues" evidence="1">
    <location>
        <begin position="1068"/>
        <end position="1083"/>
    </location>
</feature>
<feature type="region of interest" description="Disordered" evidence="1">
    <location>
        <begin position="1663"/>
        <end position="1683"/>
    </location>
</feature>
<feature type="region of interest" description="Disordered" evidence="1">
    <location>
        <begin position="31"/>
        <end position="51"/>
    </location>
</feature>
<keyword evidence="3" id="KW-1185">Reference proteome</keyword>
<feature type="region of interest" description="Disordered" evidence="1">
    <location>
        <begin position="4551"/>
        <end position="4586"/>
    </location>
</feature>
<accession>A0A2A9MLI5</accession>
<reference evidence="2 3" key="1">
    <citation type="submission" date="2017-09" db="EMBL/GenBank/DDBJ databases">
        <title>Genome sequencing of Besnoitia besnoiti strain Bb-Ger1.</title>
        <authorList>
            <person name="Schares G."/>
            <person name="Venepally P."/>
            <person name="Lorenzi H.A."/>
        </authorList>
    </citation>
    <scope>NUCLEOTIDE SEQUENCE [LARGE SCALE GENOMIC DNA]</scope>
    <source>
        <strain evidence="2 3">Bb-Ger1</strain>
    </source>
</reference>
<feature type="region of interest" description="Disordered" evidence="1">
    <location>
        <begin position="3105"/>
        <end position="3137"/>
    </location>
</feature>
<feature type="region of interest" description="Disordered" evidence="1">
    <location>
        <begin position="3389"/>
        <end position="3444"/>
    </location>
</feature>
<feature type="region of interest" description="Disordered" evidence="1">
    <location>
        <begin position="4653"/>
        <end position="4672"/>
    </location>
</feature>
<evidence type="ECO:0000313" key="3">
    <source>
        <dbReference type="Proteomes" id="UP000224006"/>
    </source>
</evidence>
<feature type="compositionally biased region" description="Basic and acidic residues" evidence="1">
    <location>
        <begin position="2175"/>
        <end position="2193"/>
    </location>
</feature>
<feature type="compositionally biased region" description="Basic and acidic residues" evidence="1">
    <location>
        <begin position="1598"/>
        <end position="1617"/>
    </location>
</feature>
<feature type="region of interest" description="Disordered" evidence="1">
    <location>
        <begin position="1171"/>
        <end position="1206"/>
    </location>
</feature>
<protein>
    <submittedName>
        <fullName evidence="2">Uncharacterized protein</fullName>
    </submittedName>
</protein>
<feature type="region of interest" description="Disordered" evidence="1">
    <location>
        <begin position="4218"/>
        <end position="4246"/>
    </location>
</feature>
<feature type="compositionally biased region" description="Low complexity" evidence="1">
    <location>
        <begin position="331"/>
        <end position="356"/>
    </location>
</feature>
<feature type="compositionally biased region" description="Low complexity" evidence="1">
    <location>
        <begin position="1171"/>
        <end position="1186"/>
    </location>
</feature>
<feature type="compositionally biased region" description="Basic and acidic residues" evidence="1">
    <location>
        <begin position="1570"/>
        <end position="1579"/>
    </location>
</feature>
<feature type="compositionally biased region" description="Basic and acidic residues" evidence="1">
    <location>
        <begin position="1194"/>
        <end position="1206"/>
    </location>
</feature>
<feature type="compositionally biased region" description="Basic and acidic residues" evidence="1">
    <location>
        <begin position="31"/>
        <end position="46"/>
    </location>
</feature>
<name>A0A2A9MLI5_BESBE</name>
<dbReference type="PANTHER" id="PTHR34491">
    <property type="entry name" value="A-TYPE INCLUSION PROTEIN, PUTATIVE-RELATED"/>
    <property type="match status" value="1"/>
</dbReference>
<feature type="region of interest" description="Disordered" evidence="1">
    <location>
        <begin position="588"/>
        <end position="624"/>
    </location>
</feature>
<feature type="compositionally biased region" description="Basic and acidic residues" evidence="1">
    <location>
        <begin position="2611"/>
        <end position="2621"/>
    </location>
</feature>